<dbReference type="GO" id="GO:0008094">
    <property type="term" value="F:ATP-dependent activity, acting on DNA"/>
    <property type="evidence" value="ECO:0007669"/>
    <property type="project" value="TreeGrafter"/>
</dbReference>
<dbReference type="Gene3D" id="3.40.50.10810">
    <property type="entry name" value="Tandem AAA-ATPase domain"/>
    <property type="match status" value="1"/>
</dbReference>
<evidence type="ECO:0000256" key="7">
    <source>
        <dbReference type="SAM" id="MobiDB-lite"/>
    </source>
</evidence>
<keyword evidence="2" id="KW-0547">Nucleotide-binding</keyword>
<keyword evidence="4" id="KW-0347">Helicase</keyword>
<evidence type="ECO:0000313" key="11">
    <source>
        <dbReference type="EMBL" id="KAJ3222518.1"/>
    </source>
</evidence>
<dbReference type="SMART" id="SM00490">
    <property type="entry name" value="HELICc"/>
    <property type="match status" value="1"/>
</dbReference>
<evidence type="ECO:0000256" key="1">
    <source>
        <dbReference type="ARBA" id="ARBA00007025"/>
    </source>
</evidence>
<comment type="similarity">
    <text evidence="1">Belongs to the SNF2/RAD54 helicase family.</text>
</comment>
<evidence type="ECO:0000256" key="2">
    <source>
        <dbReference type="ARBA" id="ARBA00022741"/>
    </source>
</evidence>
<evidence type="ECO:0000259" key="8">
    <source>
        <dbReference type="PROSITE" id="PS50089"/>
    </source>
</evidence>
<dbReference type="PROSITE" id="PS50089">
    <property type="entry name" value="ZF_RING_2"/>
    <property type="match status" value="1"/>
</dbReference>
<dbReference type="PROSITE" id="PS51194">
    <property type="entry name" value="HELICASE_CTER"/>
    <property type="match status" value="1"/>
</dbReference>
<dbReference type="GO" id="GO:0004386">
    <property type="term" value="F:helicase activity"/>
    <property type="evidence" value="ECO:0007669"/>
    <property type="project" value="UniProtKB-KW"/>
</dbReference>
<evidence type="ECO:0000256" key="4">
    <source>
        <dbReference type="ARBA" id="ARBA00022806"/>
    </source>
</evidence>
<evidence type="ECO:0000256" key="6">
    <source>
        <dbReference type="PROSITE-ProRule" id="PRU00175"/>
    </source>
</evidence>
<evidence type="ECO:0000259" key="9">
    <source>
        <dbReference type="PROSITE" id="PS51192"/>
    </source>
</evidence>
<name>A0AAD5U316_9FUNG</name>
<dbReference type="Gene3D" id="3.30.40.10">
    <property type="entry name" value="Zinc/RING finger domain, C3HC4 (zinc finger)"/>
    <property type="match status" value="1"/>
</dbReference>
<keyword evidence="6" id="KW-0863">Zinc-finger</keyword>
<dbReference type="InterPro" id="IPR013083">
    <property type="entry name" value="Znf_RING/FYVE/PHD"/>
</dbReference>
<dbReference type="InterPro" id="IPR014001">
    <property type="entry name" value="Helicase_ATP-bd"/>
</dbReference>
<comment type="caution">
    <text evidence="11">The sequence shown here is derived from an EMBL/GenBank/DDBJ whole genome shotgun (WGS) entry which is preliminary data.</text>
</comment>
<dbReference type="InterPro" id="IPR050628">
    <property type="entry name" value="SNF2_RAD54_helicase_TF"/>
</dbReference>
<reference evidence="11" key="1">
    <citation type="submission" date="2020-05" db="EMBL/GenBank/DDBJ databases">
        <title>Phylogenomic resolution of chytrid fungi.</title>
        <authorList>
            <person name="Stajich J.E."/>
            <person name="Amses K."/>
            <person name="Simmons R."/>
            <person name="Seto K."/>
            <person name="Myers J."/>
            <person name="Bonds A."/>
            <person name="Quandt C.A."/>
            <person name="Barry K."/>
            <person name="Liu P."/>
            <person name="Grigoriev I."/>
            <person name="Longcore J.E."/>
            <person name="James T.Y."/>
        </authorList>
    </citation>
    <scope>NUCLEOTIDE SEQUENCE</scope>
    <source>
        <strain evidence="11">JEL0476</strain>
    </source>
</reference>
<evidence type="ECO:0000313" key="12">
    <source>
        <dbReference type="Proteomes" id="UP001211065"/>
    </source>
</evidence>
<dbReference type="InterPro" id="IPR001650">
    <property type="entry name" value="Helicase_C-like"/>
</dbReference>
<dbReference type="Gene3D" id="3.40.50.300">
    <property type="entry name" value="P-loop containing nucleotide triphosphate hydrolases"/>
    <property type="match status" value="2"/>
</dbReference>
<feature type="region of interest" description="Disordered" evidence="7">
    <location>
        <begin position="387"/>
        <end position="411"/>
    </location>
</feature>
<feature type="domain" description="Helicase C-terminal" evidence="10">
    <location>
        <begin position="819"/>
        <end position="977"/>
    </location>
</feature>
<dbReference type="CDD" id="cd18008">
    <property type="entry name" value="DEXDc_SHPRH-like"/>
    <property type="match status" value="1"/>
</dbReference>
<dbReference type="InterPro" id="IPR001841">
    <property type="entry name" value="Znf_RING"/>
</dbReference>
<dbReference type="InterPro" id="IPR027417">
    <property type="entry name" value="P-loop_NTPase"/>
</dbReference>
<gene>
    <name evidence="11" type="ORF">HK099_002226</name>
</gene>
<keyword evidence="12" id="KW-1185">Reference proteome</keyword>
<accession>A0AAD5U316</accession>
<dbReference type="Proteomes" id="UP001211065">
    <property type="component" value="Unassembled WGS sequence"/>
</dbReference>
<dbReference type="GO" id="GO:0016787">
    <property type="term" value="F:hydrolase activity"/>
    <property type="evidence" value="ECO:0007669"/>
    <property type="project" value="UniProtKB-KW"/>
</dbReference>
<dbReference type="PANTHER" id="PTHR45626">
    <property type="entry name" value="TRANSCRIPTION TERMINATION FACTOR 2-RELATED"/>
    <property type="match status" value="1"/>
</dbReference>
<dbReference type="SUPFAM" id="SSF57850">
    <property type="entry name" value="RING/U-box"/>
    <property type="match status" value="1"/>
</dbReference>
<evidence type="ECO:0000256" key="5">
    <source>
        <dbReference type="ARBA" id="ARBA00022840"/>
    </source>
</evidence>
<dbReference type="SMART" id="SM00487">
    <property type="entry name" value="DEXDc"/>
    <property type="match status" value="1"/>
</dbReference>
<dbReference type="InterPro" id="IPR038718">
    <property type="entry name" value="SNF2-like_sf"/>
</dbReference>
<feature type="domain" description="Helicase ATP-binding" evidence="9">
    <location>
        <begin position="442"/>
        <end position="573"/>
    </location>
</feature>
<dbReference type="CDD" id="cd18793">
    <property type="entry name" value="SF2_C_SNF"/>
    <property type="match status" value="1"/>
</dbReference>
<keyword evidence="6" id="KW-0862">Zinc</keyword>
<dbReference type="PROSITE" id="PS51192">
    <property type="entry name" value="HELICASE_ATP_BIND_1"/>
    <property type="match status" value="1"/>
</dbReference>
<dbReference type="GO" id="GO:0006281">
    <property type="term" value="P:DNA repair"/>
    <property type="evidence" value="ECO:0007669"/>
    <property type="project" value="TreeGrafter"/>
</dbReference>
<dbReference type="AlphaFoldDB" id="A0AAD5U316"/>
<dbReference type="Pfam" id="PF00271">
    <property type="entry name" value="Helicase_C"/>
    <property type="match status" value="1"/>
</dbReference>
<proteinExistence type="inferred from homology"/>
<dbReference type="SUPFAM" id="SSF52540">
    <property type="entry name" value="P-loop containing nucleoside triphosphate hydrolases"/>
    <property type="match status" value="2"/>
</dbReference>
<dbReference type="GO" id="GO:0008270">
    <property type="term" value="F:zinc ion binding"/>
    <property type="evidence" value="ECO:0007669"/>
    <property type="project" value="UniProtKB-KW"/>
</dbReference>
<keyword evidence="3" id="KW-0378">Hydrolase</keyword>
<keyword evidence="6" id="KW-0479">Metal-binding</keyword>
<dbReference type="EMBL" id="JADGJW010000172">
    <property type="protein sequence ID" value="KAJ3222518.1"/>
    <property type="molecule type" value="Genomic_DNA"/>
</dbReference>
<dbReference type="GO" id="GO:0005634">
    <property type="term" value="C:nucleus"/>
    <property type="evidence" value="ECO:0007669"/>
    <property type="project" value="TreeGrafter"/>
</dbReference>
<dbReference type="InterPro" id="IPR000330">
    <property type="entry name" value="SNF2_N"/>
</dbReference>
<keyword evidence="5" id="KW-0067">ATP-binding</keyword>
<dbReference type="InterPro" id="IPR049730">
    <property type="entry name" value="SNF2/RAD54-like_C"/>
</dbReference>
<sequence length="1020" mass="115910">MAHSRVPIGSGSSNISPQVSEAVLAKDRIEAIYNSLTAPEDLPEVEPEREKKIIDIPSDSTAKAAGDVMTAETMTLWRKDSRNRIKNLITGEYWEDTGDQHHNIDGEILKKRRTQPQLARGVGLGKTIEAISLILQPYAEEEAYESGKSIEVVDIVNSDSDDLEEVTEVKEKDERDDVLSQFFQSFKSTESSSSIPTTSHSTYTSHISSTSNIDNNCATVDQDYIAELFNIDENLLKLEKVENDLSKSSSSQLSFDRPNNSSIHENVSFERNKTEQLHEILEESRKHSQQNIPIVPDLGATGLGAGTEKSQITSMYHFPTKKPNDNMTFDNKNEIATVNNQYLVPNNLLDNAKRQNSKNYTNSATIFMNNDTNIPDLYQYNQNQQQNLRNKTSISTTPKSSNLGQKSFPNSELQQSNTALIKNKNNKHGHLHPRKVIPSKATLIVCPLSTVANWEEQIAVHCEKKCLAVYVYHGPQRITDINFLSKKDVVLTTYNLLSIEYNKELKGNFKSSLHMIKWHRIILDEAHIIKDSTTGQAKGACSLAANLRWCLTGTPIQNRLDDLYSLIKFLRLEPFSTKSTWNQYFSKLMKPNSGNQDVGVSRLQTLMKSLTLRRTKESKINGDPILNLPKRHDHVINVKLNANEMALYRKIEDKAKELFSTAKAMENYVNLLEMVLRLRQACVHPKLCKKYEADLDKDLNAEFPPLTANRLTHLFNLLKESGEDQCCFCGQRQNEEDLNEKDRPAITKCGHLFCMDCTKTTFGKQVDVACPVCQTTLLQKEVLQIGEGNIEEIEEELVFTNFDMDEGMMSSKVKILVEDLITIRDYCKHEGMKQIKSIVFSQWTQVLDLIQLPLERMGIIYARLDGKMNRIQRNTALDVFKTDDRVLVMLISIKAGGVGLNLTHASRVYIMEPYWNPAVEQQAVDRVHRMGQTLAVNVIRFIVKNSIEDRIVALQKKKQRLVSMTFKEDENESEKGRKGRLKRKKVDKQELAKEKLNNMKALLFGDERSAKLDSNIIEID</sequence>
<dbReference type="Pfam" id="PF00176">
    <property type="entry name" value="SNF2-rel_dom"/>
    <property type="match status" value="1"/>
</dbReference>
<protein>
    <submittedName>
        <fullName evidence="11">Uncharacterized protein</fullName>
    </submittedName>
</protein>
<dbReference type="GO" id="GO:0005524">
    <property type="term" value="F:ATP binding"/>
    <property type="evidence" value="ECO:0007669"/>
    <property type="project" value="UniProtKB-KW"/>
</dbReference>
<feature type="compositionally biased region" description="Polar residues" evidence="7">
    <location>
        <begin position="388"/>
        <end position="411"/>
    </location>
</feature>
<dbReference type="SMART" id="SM00184">
    <property type="entry name" value="RING"/>
    <property type="match status" value="1"/>
</dbReference>
<feature type="domain" description="RING-type" evidence="8">
    <location>
        <begin position="726"/>
        <end position="774"/>
    </location>
</feature>
<dbReference type="PANTHER" id="PTHR45626:SF52">
    <property type="entry name" value="SINGLE-STRANDED DNA-DEPENDENT ATPASE (EUROFUNG)"/>
    <property type="match status" value="1"/>
</dbReference>
<organism evidence="11 12">
    <name type="scientific">Clydaea vesicula</name>
    <dbReference type="NCBI Taxonomy" id="447962"/>
    <lineage>
        <taxon>Eukaryota</taxon>
        <taxon>Fungi</taxon>
        <taxon>Fungi incertae sedis</taxon>
        <taxon>Chytridiomycota</taxon>
        <taxon>Chytridiomycota incertae sedis</taxon>
        <taxon>Chytridiomycetes</taxon>
        <taxon>Lobulomycetales</taxon>
        <taxon>Lobulomycetaceae</taxon>
        <taxon>Clydaea</taxon>
    </lineage>
</organism>
<evidence type="ECO:0000256" key="3">
    <source>
        <dbReference type="ARBA" id="ARBA00022801"/>
    </source>
</evidence>
<evidence type="ECO:0000259" key="10">
    <source>
        <dbReference type="PROSITE" id="PS51194"/>
    </source>
</evidence>